<protein>
    <submittedName>
        <fullName evidence="1">Uncharacterized protein</fullName>
    </submittedName>
</protein>
<sequence length="138" mass="15923">MNFEQITDFLKRIPSIGDDGLIAHGADGEHAWWVKFKIDVEHPLAWQTVQELGHVLNYLSTNERLPTQFLPVSPPPYMNGEAKEFLAWVIQCNHAEFSPDVVCEWLEGRLPNPVDDLEKWKIETDINNLDKIIEDQKS</sequence>
<proteinExistence type="predicted"/>
<dbReference type="EMBL" id="FMYK01000007">
    <property type="protein sequence ID" value="SDC56224.1"/>
    <property type="molecule type" value="Genomic_DNA"/>
</dbReference>
<dbReference type="AlphaFoldDB" id="A0A1G6MLR6"/>
<keyword evidence="2" id="KW-1185">Reference proteome</keyword>
<dbReference type="OrthoDB" id="8450629at2"/>
<evidence type="ECO:0000313" key="2">
    <source>
        <dbReference type="Proteomes" id="UP000242317"/>
    </source>
</evidence>
<evidence type="ECO:0000313" key="1">
    <source>
        <dbReference type="EMBL" id="SDC56224.1"/>
    </source>
</evidence>
<gene>
    <name evidence="1" type="ORF">SAMN05421749_10753</name>
</gene>
<name>A0A1G6MLR6_9GAMM</name>
<organism evidence="1 2">
    <name type="scientific">Acinetobacter marinus</name>
    <dbReference type="NCBI Taxonomy" id="281375"/>
    <lineage>
        <taxon>Bacteria</taxon>
        <taxon>Pseudomonadati</taxon>
        <taxon>Pseudomonadota</taxon>
        <taxon>Gammaproteobacteria</taxon>
        <taxon>Moraxellales</taxon>
        <taxon>Moraxellaceae</taxon>
        <taxon>Acinetobacter</taxon>
    </lineage>
</organism>
<dbReference type="Proteomes" id="UP000242317">
    <property type="component" value="Unassembled WGS sequence"/>
</dbReference>
<reference evidence="2" key="1">
    <citation type="submission" date="2016-09" db="EMBL/GenBank/DDBJ databases">
        <authorList>
            <person name="Varghese N."/>
            <person name="Submissions S."/>
        </authorList>
    </citation>
    <scope>NUCLEOTIDE SEQUENCE [LARGE SCALE GENOMIC DNA]</scope>
    <source>
        <strain evidence="2">ANC 3699</strain>
    </source>
</reference>
<accession>A0A1G6MLR6</accession>